<evidence type="ECO:0000313" key="3">
    <source>
        <dbReference type="Proteomes" id="UP000326396"/>
    </source>
</evidence>
<dbReference type="PANTHER" id="PTHR35099:SF2">
    <property type="entry name" value="OS02G0182700 PROTEIN"/>
    <property type="match status" value="1"/>
</dbReference>
<proteinExistence type="predicted"/>
<evidence type="ECO:0000256" key="1">
    <source>
        <dbReference type="SAM" id="MobiDB-lite"/>
    </source>
</evidence>
<keyword evidence="3" id="KW-1185">Reference proteome</keyword>
<reference evidence="2 3" key="1">
    <citation type="submission" date="2019-05" db="EMBL/GenBank/DDBJ databases">
        <title>Mikania micrantha, genome provides insights into the molecular mechanism of rapid growth.</title>
        <authorList>
            <person name="Liu B."/>
        </authorList>
    </citation>
    <scope>NUCLEOTIDE SEQUENCE [LARGE SCALE GENOMIC DNA]</scope>
    <source>
        <strain evidence="2">NLD-2019</strain>
        <tissue evidence="2">Leaf</tissue>
    </source>
</reference>
<dbReference type="EMBL" id="SZYD01000013">
    <property type="protein sequence ID" value="KAD4384553.1"/>
    <property type="molecule type" value="Genomic_DNA"/>
</dbReference>
<feature type="region of interest" description="Disordered" evidence="1">
    <location>
        <begin position="194"/>
        <end position="214"/>
    </location>
</feature>
<dbReference type="AlphaFoldDB" id="A0A5N6N3Z8"/>
<name>A0A5N6N3Z8_9ASTR</name>
<comment type="caution">
    <text evidence="2">The sequence shown here is derived from an EMBL/GenBank/DDBJ whole genome shotgun (WGS) entry which is preliminary data.</text>
</comment>
<dbReference type="OrthoDB" id="1748551at2759"/>
<feature type="compositionally biased region" description="Polar residues" evidence="1">
    <location>
        <begin position="205"/>
        <end position="214"/>
    </location>
</feature>
<feature type="region of interest" description="Disordered" evidence="1">
    <location>
        <begin position="348"/>
        <end position="388"/>
    </location>
</feature>
<accession>A0A5N6N3Z8</accession>
<feature type="region of interest" description="Disordered" evidence="1">
    <location>
        <begin position="30"/>
        <end position="126"/>
    </location>
</feature>
<dbReference type="PANTHER" id="PTHR35099">
    <property type="entry name" value="OS02G0182700 PROTEIN"/>
    <property type="match status" value="1"/>
</dbReference>
<organism evidence="2 3">
    <name type="scientific">Mikania micrantha</name>
    <name type="common">bitter vine</name>
    <dbReference type="NCBI Taxonomy" id="192012"/>
    <lineage>
        <taxon>Eukaryota</taxon>
        <taxon>Viridiplantae</taxon>
        <taxon>Streptophyta</taxon>
        <taxon>Embryophyta</taxon>
        <taxon>Tracheophyta</taxon>
        <taxon>Spermatophyta</taxon>
        <taxon>Magnoliopsida</taxon>
        <taxon>eudicotyledons</taxon>
        <taxon>Gunneridae</taxon>
        <taxon>Pentapetalae</taxon>
        <taxon>asterids</taxon>
        <taxon>campanulids</taxon>
        <taxon>Asterales</taxon>
        <taxon>Asteraceae</taxon>
        <taxon>Asteroideae</taxon>
        <taxon>Heliantheae alliance</taxon>
        <taxon>Eupatorieae</taxon>
        <taxon>Mikania</taxon>
    </lineage>
</organism>
<protein>
    <submittedName>
        <fullName evidence="2">Uncharacterized protein</fullName>
    </submittedName>
</protein>
<sequence length="537" mass="60298">MTDYWLQSALTNDVLVAELLLRVKHSSDSISDLDSLRAPPPTATTTSITTILPPRWGHRRYRSKSTASTTAGGKEHRGSPTTHLSWSGGSISDGFDESSRPSDLLSGGRSVKVNEGPSTSSYNKFEKRKNGLNENWWLLDARKHSENVITNSKKVATELRSKSNNDRKSLLRMKGKQSIKPVVDDDDDDFVSPPERHIKHKPNAKSVSGPSQQTFVPYTNKKLKARVGIINLKNSVTGLSKQQINAIKSMGFRPFLSLDIDTIPTRFAQWLVSNYDCDRNKLNAGHHNIQVTSQTVKDVLGIPLGRLPVNEKNKPRMGSLDTLRLWKSQYPGKSRITVKDVIEQMKKSEEGARGLDEYSPSRIEIDPIDPAVQDGDEEPSASSFDRPHPCDLVYPIGSYIQRVIDETYTPLTMTGVSAYTHSIPPTESVKQQLSTSNLQTNQPITEVEEAAVNLNDVIPQIPFLQLENIEKVNTKTLPEEKTPALEIRFQYKKRPREKNLSEDLRSPYVERSVVFGSKLTKEERIISQYCLDPRKDP</sequence>
<dbReference type="Proteomes" id="UP000326396">
    <property type="component" value="Linkage Group LG3"/>
</dbReference>
<feature type="compositionally biased region" description="Polar residues" evidence="1">
    <location>
        <begin position="79"/>
        <end position="90"/>
    </location>
</feature>
<gene>
    <name evidence="2" type="ORF">E3N88_24721</name>
</gene>
<feature type="compositionally biased region" description="Low complexity" evidence="1">
    <location>
        <begin position="30"/>
        <end position="55"/>
    </location>
</feature>
<evidence type="ECO:0000313" key="2">
    <source>
        <dbReference type="EMBL" id="KAD4384553.1"/>
    </source>
</evidence>